<organism evidence="2">
    <name type="scientific">Candidatus Methanophagaceae archaeon ANME-1 ERB6</name>
    <dbReference type="NCBI Taxonomy" id="2759912"/>
    <lineage>
        <taxon>Archaea</taxon>
        <taxon>Methanobacteriati</taxon>
        <taxon>Methanobacteriota</taxon>
        <taxon>Stenosarchaea group</taxon>
        <taxon>Methanomicrobia</taxon>
        <taxon>Candidatus Methanophagales</taxon>
        <taxon>Candidatus Methanophagaceae</taxon>
    </lineage>
</organism>
<sequence length="173" mass="19094">MTFIFFITFYISSSFAPKLFILLPKSALFWVLGAKPVEGGKISSSKMFIIQEIVSALIAGVIVVMAGFQTLLDFCLRQNRCAIPWSPLHSALRTPLFRYAKSIAPCRMHLQKKVRGVLRGGMRGLAAKAQAPPFAPLHNSASASPQNQLHLAECTCRKKVAWWAAMCYAGLVH</sequence>
<keyword evidence="1" id="KW-0472">Membrane</keyword>
<dbReference type="AlphaFoldDB" id="A0A7G9YS70"/>
<accession>A0A7G9YS70</accession>
<name>A0A7G9YS70_9EURY</name>
<feature type="transmembrane region" description="Helical" evidence="1">
    <location>
        <begin position="53"/>
        <end position="72"/>
    </location>
</feature>
<gene>
    <name evidence="2" type="ORF">CMPLHDHG_00019</name>
</gene>
<evidence type="ECO:0000256" key="1">
    <source>
        <dbReference type="SAM" id="Phobius"/>
    </source>
</evidence>
<protein>
    <submittedName>
        <fullName evidence="2">Uncharacterized protein</fullName>
    </submittedName>
</protein>
<keyword evidence="1" id="KW-0812">Transmembrane</keyword>
<proteinExistence type="predicted"/>
<keyword evidence="1" id="KW-1133">Transmembrane helix</keyword>
<reference evidence="2" key="1">
    <citation type="submission" date="2020-06" db="EMBL/GenBank/DDBJ databases">
        <title>Unique genomic features of the anaerobic methanotrophic archaea.</title>
        <authorList>
            <person name="Chadwick G.L."/>
            <person name="Skennerton C.T."/>
            <person name="Laso-Perez R."/>
            <person name="Leu A.O."/>
            <person name="Speth D.R."/>
            <person name="Yu H."/>
            <person name="Morgan-Lang C."/>
            <person name="Hatzenpichler R."/>
            <person name="Goudeau D."/>
            <person name="Malmstrom R."/>
            <person name="Brazelton W.J."/>
            <person name="Woyke T."/>
            <person name="Hallam S.J."/>
            <person name="Tyson G.W."/>
            <person name="Wegener G."/>
            <person name="Boetius A."/>
            <person name="Orphan V."/>
        </authorList>
    </citation>
    <scope>NUCLEOTIDE SEQUENCE</scope>
</reference>
<feature type="transmembrane region" description="Helical" evidence="1">
    <location>
        <begin position="6"/>
        <end position="32"/>
    </location>
</feature>
<evidence type="ECO:0000313" key="2">
    <source>
        <dbReference type="EMBL" id="QNO50854.1"/>
    </source>
</evidence>
<dbReference type="EMBL" id="MT631453">
    <property type="protein sequence ID" value="QNO50854.1"/>
    <property type="molecule type" value="Genomic_DNA"/>
</dbReference>